<evidence type="ECO:0000313" key="15">
    <source>
        <dbReference type="Proteomes" id="UP000053477"/>
    </source>
</evidence>
<dbReference type="CDD" id="cd15505">
    <property type="entry name" value="PHD_ING"/>
    <property type="match status" value="1"/>
</dbReference>
<evidence type="ECO:0000256" key="9">
    <source>
        <dbReference type="PIRSR" id="PIRSR628651-51"/>
    </source>
</evidence>
<dbReference type="Pfam" id="PF23011">
    <property type="entry name" value="PHD-1st_NSD"/>
    <property type="match status" value="1"/>
</dbReference>
<dbReference type="Gene3D" id="3.30.40.10">
    <property type="entry name" value="Zinc/RING finger domain, C3HC4 (zinc finger)"/>
    <property type="match status" value="1"/>
</dbReference>
<keyword evidence="3 9" id="KW-0479">Metal-binding</keyword>
<dbReference type="InterPro" id="IPR011011">
    <property type="entry name" value="Znf_FYVE_PHD"/>
</dbReference>
<dbReference type="CDD" id="cd16859">
    <property type="entry name" value="ING_ING4_5"/>
    <property type="match status" value="1"/>
</dbReference>
<evidence type="ECO:0000256" key="10">
    <source>
        <dbReference type="PROSITE-ProRule" id="PRU00146"/>
    </source>
</evidence>
<sequence>MPTLSSTMPTAPPVQAISAKQYSLSLLSDYAHTLDALPLDLSRIFADLRELDAVLTSTVSSITAKILRLIEMLENKETVTNESRLWLLGEIAEDAAKVRPGAEDKIRIATQAADALQTQASHLTMILRHLPEYDTTTLMRRTVYPHVSSKPYTVPPFESGRRRRVATGGGLLLGSGDGSPNKRRRIVQEEDMEYGTAKTPRRDKPTDSTSGARGPRGGGRVKKVERIPSPSESLLSIASPMPGPSSAAGGLQRNNTANGHRHNGNNNTSNNNAGSSSKRRGGANNAQAHHNESTSLLDSVLSRKEQQSLPPSSSTAHPSLMDQERSGASHDTDRKGSHGHNHAGGKGASAHQDWSNSNGQHQADGHGASASAARASTSSTLTNVAPTNVGSPAPALAAASPTTAADDVGDGDAEDGQTYCICNGISYGEMIACDDMGCEREWFHLACMGLTTIPEGKWFCDDCTSKRSNRRPSRGGKKKGGGGRVSGRSGANGN</sequence>
<feature type="binding site" evidence="9">
    <location>
        <position position="463"/>
    </location>
    <ligand>
        <name>Zn(2+)</name>
        <dbReference type="ChEBI" id="CHEBI:29105"/>
        <label>2</label>
    </ligand>
</feature>
<evidence type="ECO:0000256" key="6">
    <source>
        <dbReference type="ARBA" id="ARBA00022853"/>
    </source>
</evidence>
<evidence type="ECO:0000256" key="5">
    <source>
        <dbReference type="ARBA" id="ARBA00022833"/>
    </source>
</evidence>
<keyword evidence="7 11" id="KW-0539">Nucleus</keyword>
<feature type="site" description="Histone H3K4me3 binding" evidence="8">
    <location>
        <position position="434"/>
    </location>
</feature>
<feature type="compositionally biased region" description="Polar residues" evidence="12">
    <location>
        <begin position="381"/>
        <end position="390"/>
    </location>
</feature>
<evidence type="ECO:0000256" key="8">
    <source>
        <dbReference type="PIRSR" id="PIRSR628651-50"/>
    </source>
</evidence>
<evidence type="ECO:0000256" key="2">
    <source>
        <dbReference type="ARBA" id="ARBA00010210"/>
    </source>
</evidence>
<feature type="compositionally biased region" description="Basic and acidic residues" evidence="12">
    <location>
        <begin position="322"/>
        <end position="336"/>
    </location>
</feature>
<comment type="similarity">
    <text evidence="2 11">Belongs to the ING family.</text>
</comment>
<feature type="site" description="Histone H3K4me3 binding" evidence="8">
    <location>
        <position position="430"/>
    </location>
</feature>
<feature type="compositionally biased region" description="Gly residues" evidence="12">
    <location>
        <begin position="482"/>
        <end position="494"/>
    </location>
</feature>
<feature type="domain" description="PHD-type" evidence="13">
    <location>
        <begin position="417"/>
        <end position="466"/>
    </location>
</feature>
<keyword evidence="5 9" id="KW-0862">Zinc</keyword>
<dbReference type="Proteomes" id="UP000053477">
    <property type="component" value="Unassembled WGS sequence"/>
</dbReference>
<evidence type="ECO:0000259" key="13">
    <source>
        <dbReference type="PROSITE" id="PS50016"/>
    </source>
</evidence>
<feature type="binding site" evidence="9">
    <location>
        <position position="444"/>
    </location>
    <ligand>
        <name>Zn(2+)</name>
        <dbReference type="ChEBI" id="CHEBI:29105"/>
        <label>1</label>
    </ligand>
</feature>
<dbReference type="AlphaFoldDB" id="A0A0H2QZQ5"/>
<dbReference type="GO" id="GO:0008270">
    <property type="term" value="F:zinc ion binding"/>
    <property type="evidence" value="ECO:0007669"/>
    <property type="project" value="UniProtKB-KW"/>
</dbReference>
<dbReference type="STRING" id="27342.A0A0H2QZQ5"/>
<dbReference type="InterPro" id="IPR019787">
    <property type="entry name" value="Znf_PHD-finger"/>
</dbReference>
<organism evidence="14 15">
    <name type="scientific">Schizopora paradoxa</name>
    <dbReference type="NCBI Taxonomy" id="27342"/>
    <lineage>
        <taxon>Eukaryota</taxon>
        <taxon>Fungi</taxon>
        <taxon>Dikarya</taxon>
        <taxon>Basidiomycota</taxon>
        <taxon>Agaricomycotina</taxon>
        <taxon>Agaricomycetes</taxon>
        <taxon>Hymenochaetales</taxon>
        <taxon>Schizoporaceae</taxon>
        <taxon>Schizopora</taxon>
    </lineage>
</organism>
<dbReference type="GO" id="GO:0005634">
    <property type="term" value="C:nucleus"/>
    <property type="evidence" value="ECO:0007669"/>
    <property type="project" value="UniProtKB-SubCell"/>
</dbReference>
<dbReference type="GO" id="GO:0006325">
    <property type="term" value="P:chromatin organization"/>
    <property type="evidence" value="ECO:0007669"/>
    <property type="project" value="UniProtKB-KW"/>
</dbReference>
<dbReference type="InterPro" id="IPR001965">
    <property type="entry name" value="Znf_PHD"/>
</dbReference>
<reference evidence="14 15" key="1">
    <citation type="submission" date="2015-04" db="EMBL/GenBank/DDBJ databases">
        <title>Complete genome sequence of Schizopora paradoxa KUC8140, a cosmopolitan wood degrader in East Asia.</title>
        <authorList>
            <consortium name="DOE Joint Genome Institute"/>
            <person name="Min B."/>
            <person name="Park H."/>
            <person name="Jang Y."/>
            <person name="Kim J.-J."/>
            <person name="Kim K.H."/>
            <person name="Pangilinan J."/>
            <person name="Lipzen A."/>
            <person name="Riley R."/>
            <person name="Grigoriev I.V."/>
            <person name="Spatafora J.W."/>
            <person name="Choi I.-G."/>
        </authorList>
    </citation>
    <scope>NUCLEOTIDE SEQUENCE [LARGE SCALE GENOMIC DNA]</scope>
    <source>
        <strain evidence="14 15">KUC8140</strain>
    </source>
</reference>
<protein>
    <recommendedName>
        <fullName evidence="11">Chromatin modification-related protein</fullName>
    </recommendedName>
</protein>
<dbReference type="PANTHER" id="PTHR10333:SF42">
    <property type="entry name" value="INHIBITOR OF GROWTH PROTEIN 5"/>
    <property type="match status" value="1"/>
</dbReference>
<feature type="site" description="Histone H3K4me3 binding" evidence="8">
    <location>
        <position position="419"/>
    </location>
</feature>
<dbReference type="InParanoid" id="A0A0H2QZQ5"/>
<dbReference type="SUPFAM" id="SSF57903">
    <property type="entry name" value="FYVE/PHD zinc finger"/>
    <property type="match status" value="1"/>
</dbReference>
<keyword evidence="4 10" id="KW-0863">Zinc-finger</keyword>
<dbReference type="InterPro" id="IPR028651">
    <property type="entry name" value="ING_fam"/>
</dbReference>
<comment type="domain">
    <text evidence="11">The PHD-type zinc finger mediates the binding to H3K4me3.</text>
</comment>
<feature type="compositionally biased region" description="Gly residues" evidence="12">
    <location>
        <begin position="167"/>
        <end position="177"/>
    </location>
</feature>
<proteinExistence type="inferred from homology"/>
<evidence type="ECO:0000256" key="11">
    <source>
        <dbReference type="RuleBase" id="RU361213"/>
    </source>
</evidence>
<feature type="compositionally biased region" description="Polar residues" evidence="12">
    <location>
        <begin position="284"/>
        <end position="297"/>
    </location>
</feature>
<feature type="compositionally biased region" description="Polar residues" evidence="12">
    <location>
        <begin position="352"/>
        <end position="361"/>
    </location>
</feature>
<evidence type="ECO:0000256" key="3">
    <source>
        <dbReference type="ARBA" id="ARBA00022723"/>
    </source>
</evidence>
<evidence type="ECO:0000256" key="12">
    <source>
        <dbReference type="SAM" id="MobiDB-lite"/>
    </source>
</evidence>
<accession>A0A0H2QZQ5</accession>
<feature type="region of interest" description="Disordered" evidence="12">
    <location>
        <begin position="465"/>
        <end position="494"/>
    </location>
</feature>
<feature type="compositionally biased region" description="Low complexity" evidence="12">
    <location>
        <begin position="253"/>
        <end position="276"/>
    </location>
</feature>
<feature type="binding site" evidence="9">
    <location>
        <position position="420"/>
    </location>
    <ligand>
        <name>Zn(2+)</name>
        <dbReference type="ChEBI" id="CHEBI:29105"/>
        <label>1</label>
    </ligand>
</feature>
<dbReference type="Gene3D" id="6.10.140.1740">
    <property type="match status" value="1"/>
</dbReference>
<dbReference type="Pfam" id="PF12998">
    <property type="entry name" value="ING"/>
    <property type="match status" value="1"/>
</dbReference>
<feature type="region of interest" description="Disordered" evidence="12">
    <location>
        <begin position="147"/>
        <end position="411"/>
    </location>
</feature>
<dbReference type="InterPro" id="IPR019786">
    <property type="entry name" value="Zinc_finger_PHD-type_CS"/>
</dbReference>
<feature type="binding site" evidence="9">
    <location>
        <position position="433"/>
    </location>
    <ligand>
        <name>Zn(2+)</name>
        <dbReference type="ChEBI" id="CHEBI:29105"/>
        <label>2</label>
    </ligand>
</feature>
<dbReference type="InterPro" id="IPR024610">
    <property type="entry name" value="ING_N_histone-binding"/>
</dbReference>
<evidence type="ECO:0000256" key="1">
    <source>
        <dbReference type="ARBA" id="ARBA00004123"/>
    </source>
</evidence>
<dbReference type="GO" id="GO:0000785">
    <property type="term" value="C:chromatin"/>
    <property type="evidence" value="ECO:0007669"/>
    <property type="project" value="UniProtKB-ARBA"/>
</dbReference>
<dbReference type="OrthoDB" id="2505961at2759"/>
<comment type="function">
    <text evidence="11">Component of an histone acetyltransferase complex.</text>
</comment>
<dbReference type="SMART" id="SM01408">
    <property type="entry name" value="ING"/>
    <property type="match status" value="1"/>
</dbReference>
<evidence type="ECO:0000313" key="14">
    <source>
        <dbReference type="EMBL" id="KLO04990.1"/>
    </source>
</evidence>
<feature type="compositionally biased region" description="Basic residues" evidence="12">
    <location>
        <begin position="467"/>
        <end position="481"/>
    </location>
</feature>
<dbReference type="InterPro" id="IPR059153">
    <property type="entry name" value="NSD_PHD-1st"/>
</dbReference>
<evidence type="ECO:0000256" key="7">
    <source>
        <dbReference type="ARBA" id="ARBA00023242"/>
    </source>
</evidence>
<keyword evidence="6 11" id="KW-0156">Chromatin regulator</keyword>
<feature type="compositionally biased region" description="Polar residues" evidence="12">
    <location>
        <begin position="307"/>
        <end position="317"/>
    </location>
</feature>
<feature type="binding site" evidence="9">
    <location>
        <position position="422"/>
    </location>
    <ligand>
        <name>Zn(2+)</name>
        <dbReference type="ChEBI" id="CHEBI:29105"/>
        <label>1</label>
    </ligand>
</feature>
<comment type="subunit">
    <text evidence="11">Component of an histone acetyltransferase complex. Interacts with H3K4me3 and to a lesser extent with H3K4me2.</text>
</comment>
<dbReference type="PROSITE" id="PS01359">
    <property type="entry name" value="ZF_PHD_1"/>
    <property type="match status" value="1"/>
</dbReference>
<feature type="binding site" evidence="9">
    <location>
        <position position="460"/>
    </location>
    <ligand>
        <name>Zn(2+)</name>
        <dbReference type="ChEBI" id="CHEBI:29105"/>
        <label>2</label>
    </ligand>
</feature>
<name>A0A0H2QZQ5_9AGAM</name>
<feature type="site" description="Histone H3K4me3 binding" evidence="8">
    <location>
        <position position="442"/>
    </location>
</feature>
<keyword evidence="15" id="KW-1185">Reference proteome</keyword>
<feature type="compositionally biased region" description="Low complexity" evidence="12">
    <location>
        <begin position="391"/>
        <end position="406"/>
    </location>
</feature>
<comment type="subcellular location">
    <subcellularLocation>
        <location evidence="1 11">Nucleus</location>
    </subcellularLocation>
</comment>
<evidence type="ECO:0000256" key="4">
    <source>
        <dbReference type="ARBA" id="ARBA00022771"/>
    </source>
</evidence>
<dbReference type="PROSITE" id="PS50016">
    <property type="entry name" value="ZF_PHD_2"/>
    <property type="match status" value="1"/>
</dbReference>
<feature type="binding site" evidence="9">
    <location>
        <position position="447"/>
    </location>
    <ligand>
        <name>Zn(2+)</name>
        <dbReference type="ChEBI" id="CHEBI:29105"/>
        <label>1</label>
    </ligand>
</feature>
<feature type="compositionally biased region" description="Low complexity" evidence="12">
    <location>
        <begin position="368"/>
        <end position="380"/>
    </location>
</feature>
<dbReference type="PANTHER" id="PTHR10333">
    <property type="entry name" value="INHIBITOR OF GROWTH PROTEIN"/>
    <property type="match status" value="1"/>
</dbReference>
<feature type="binding site" evidence="9">
    <location>
        <position position="438"/>
    </location>
    <ligand>
        <name>Zn(2+)</name>
        <dbReference type="ChEBI" id="CHEBI:29105"/>
        <label>2</label>
    </ligand>
</feature>
<dbReference type="InterPro" id="IPR013083">
    <property type="entry name" value="Znf_RING/FYVE/PHD"/>
</dbReference>
<dbReference type="SMART" id="SM00249">
    <property type="entry name" value="PHD"/>
    <property type="match status" value="1"/>
</dbReference>
<gene>
    <name evidence="14" type="ORF">SCHPADRAFT_1003111</name>
</gene>
<dbReference type="EMBL" id="KQ086386">
    <property type="protein sequence ID" value="KLO04990.1"/>
    <property type="molecule type" value="Genomic_DNA"/>
</dbReference>
<dbReference type="GO" id="GO:0006355">
    <property type="term" value="P:regulation of DNA-templated transcription"/>
    <property type="evidence" value="ECO:0007669"/>
    <property type="project" value="TreeGrafter"/>
</dbReference>